<reference evidence="1" key="1">
    <citation type="journal article" date="2023" name="Insect Mol. Biol.">
        <title>Genome sequencing provides insights into the evolution of gene families encoding plant cell wall-degrading enzymes in longhorned beetles.</title>
        <authorList>
            <person name="Shin N.R."/>
            <person name="Okamura Y."/>
            <person name="Kirsch R."/>
            <person name="Pauchet Y."/>
        </authorList>
    </citation>
    <scope>NUCLEOTIDE SEQUENCE</scope>
    <source>
        <strain evidence="1">AMC_N1</strain>
    </source>
</reference>
<sequence length="122" mass="13980">MNTKISPLKQRPSFQTGLENLPWDIKVNVNYITEDQGGEDFFVQVTTWHLAGRPRLLQENEICRMPRDFPCDMPPVLSHGPAQYMLTDGNQYYLGDIVNIISALSVYTNLTYLGLQMENTLK</sequence>
<protein>
    <submittedName>
        <fullName evidence="1">Uncharacterized protein</fullName>
    </submittedName>
</protein>
<dbReference type="AlphaFoldDB" id="A0AAV8XM76"/>
<comment type="caution">
    <text evidence="1">The sequence shown here is derived from an EMBL/GenBank/DDBJ whole genome shotgun (WGS) entry which is preliminary data.</text>
</comment>
<dbReference type="EMBL" id="JAPWTK010000485">
    <property type="protein sequence ID" value="KAJ8939477.1"/>
    <property type="molecule type" value="Genomic_DNA"/>
</dbReference>
<proteinExistence type="predicted"/>
<accession>A0AAV8XM76</accession>
<dbReference type="Proteomes" id="UP001162162">
    <property type="component" value="Unassembled WGS sequence"/>
</dbReference>
<gene>
    <name evidence="1" type="ORF">NQ318_022531</name>
</gene>
<organism evidence="1 2">
    <name type="scientific">Aromia moschata</name>
    <dbReference type="NCBI Taxonomy" id="1265417"/>
    <lineage>
        <taxon>Eukaryota</taxon>
        <taxon>Metazoa</taxon>
        <taxon>Ecdysozoa</taxon>
        <taxon>Arthropoda</taxon>
        <taxon>Hexapoda</taxon>
        <taxon>Insecta</taxon>
        <taxon>Pterygota</taxon>
        <taxon>Neoptera</taxon>
        <taxon>Endopterygota</taxon>
        <taxon>Coleoptera</taxon>
        <taxon>Polyphaga</taxon>
        <taxon>Cucujiformia</taxon>
        <taxon>Chrysomeloidea</taxon>
        <taxon>Cerambycidae</taxon>
        <taxon>Cerambycinae</taxon>
        <taxon>Callichromatini</taxon>
        <taxon>Aromia</taxon>
    </lineage>
</organism>
<keyword evidence="2" id="KW-1185">Reference proteome</keyword>
<evidence type="ECO:0000313" key="1">
    <source>
        <dbReference type="EMBL" id="KAJ8939477.1"/>
    </source>
</evidence>
<evidence type="ECO:0000313" key="2">
    <source>
        <dbReference type="Proteomes" id="UP001162162"/>
    </source>
</evidence>
<name>A0AAV8XM76_9CUCU</name>